<keyword evidence="3" id="KW-1185">Reference proteome</keyword>
<organism evidence="2 3">
    <name type="scientific">Stylophora pistillata</name>
    <name type="common">Smooth cauliflower coral</name>
    <dbReference type="NCBI Taxonomy" id="50429"/>
    <lineage>
        <taxon>Eukaryota</taxon>
        <taxon>Metazoa</taxon>
        <taxon>Cnidaria</taxon>
        <taxon>Anthozoa</taxon>
        <taxon>Hexacorallia</taxon>
        <taxon>Scleractinia</taxon>
        <taxon>Astrocoeniina</taxon>
        <taxon>Pocilloporidae</taxon>
        <taxon>Stylophora</taxon>
    </lineage>
</organism>
<keyword evidence="1" id="KW-0812">Transmembrane</keyword>
<keyword evidence="1" id="KW-0472">Membrane</keyword>
<dbReference type="OrthoDB" id="5989827at2759"/>
<evidence type="ECO:0000313" key="2">
    <source>
        <dbReference type="EMBL" id="PFX19913.1"/>
    </source>
</evidence>
<name>A0A2B4RSY4_STYPI</name>
<gene>
    <name evidence="2" type="ORF">AWC38_SpisGene15656</name>
</gene>
<evidence type="ECO:0000313" key="3">
    <source>
        <dbReference type="Proteomes" id="UP000225706"/>
    </source>
</evidence>
<feature type="transmembrane region" description="Helical" evidence="1">
    <location>
        <begin position="935"/>
        <end position="954"/>
    </location>
</feature>
<sequence>MELLSIVSQVATDSPIYVSLTTGKDSRRCGQLKVPCKTLEHSLERVTDGGSLFLDGTDSRDNPYKCGPGTRTIIGKNLRISSWFARAHISCEIRFKLTLPGRTGMRATSSSRSYPSPFTNDGLETKSGLTVTIRDLSFVQSGVTVACSETKCYVEVEHSLFEQGGLTCMGLCSLNVGNSTFANPTRAHVQFGVFCYGAIGCCLEVANTLFVQASLICNGSCFMKVSNSNFNDSTVTVSRNVNAGKDANMTSIAIAHSNFIRNRSQSLIKFHCHLGFELKIYQCNFRDDHWLSDPDTLVDLHSSPPSVDRVRVAFDRNNFTAIAGPAFNLRGCFDSISFVDMSMIGMKSFAIKVDDTHHNCQPRNVTVHMNNCLFNGTLQSVNPHTAVIDIEAREVTILMNYMQFHFNNRSLILFSSKKGSLTINNSDFAYNSIRDCDNVYPLLFSKKYKFEKLTNSPEIKKQERDSVVGSMVLNIQNTKFSLNIVPSSVITLSQTSATFSNVTFINNTVDGLGGDIRIKDQSLVSLSSCQFERYSHHYFASAFVYSEVNSNATVNITNCRFKSDVEVDASIIFFLRSGIRLYADKQSNITCPLGYFLELNPPNVSLSGSPTEDTYNPTCKKCSVGLYNLQRVYVIPDSSVNEKCIPCPYGGNCTHGIEAKPNFWGYLEPEDHRPTVKFEICPLGYCEPSPGSFNSCHGYRNGFLCGQCREGYTEAMFSSECQEEENCHNNWFWFFSFLYVACLSFLLITRPCIFQILWRNAVWFRPKNHERVNLYLAATVETLLLGYEKLSDVSLNLMNCIQVKSEWHLFQDGNILCWQWWQHAMLSFIVVFVVPFIFVLFWGSKKLNEHLVSTKELTAACFLPLPFLCYWAIRFCIKKEPSHEHFEEAEEIKEVLHEPFRPPSGDDEGALYWESVLIARRLVLLCLHSFIADPMLRLLCLTFACMAILLHHLYKRPFRDPMANACETFSLIALVIISTSNLAEATLKLFKGYHEELTDACNYMHVFEIPCKAKEREAFSEVYVLLSKLNTNGIPTTTVIVSNFTEIFQLQMKEVRRQFASPGHLQAERVYVIPDSSVNEKCIPCPYGGNCTHGIEAKPNFWGYLEPEDHRPTVKFEICPLGYCEPSPGSFNSCHGYRNGFLCGQCIEGYTEAMFSSECYEEENCHNNWFWFFSFLYIACLSFLLITRPCIFQMLWRNAVWFRPKSRERKPSQSLHSSDGQRCSGEHFDHALVKTIFYFYQTVELLLISTSPEDLMNTVTFVRPFISLFNFETLNEKFGCPFPGLTAVTKRLFSSLTVFGTIACISMICISHKAMSYIGCFDNSGVNLYLVATVETLLLGYEKLSEVSLNLMNCIQAKSEWRLFQDGNILCWQWWQYVLLSFIMVFVVPFIFVLFWGSKKLNERIVSTKELTAACFLPLPFLCYWAIRFCIKKEPSHEHFEEAEEIKEVLHEPFRPPSGDDEGALYWESVLIARRLVLLCLHSFIADPMLRLLCLTFACMAILLHHLYKRPFRDPMANACETFSLIALVIISTSSLAEATLVSSGTEIGGPIKSVFEVLQWIELALLGVVPACLFLLLSLIVLSQFFRLFFHIIMWVKRQPQKLRRHWRFPVDVQRPLLYPSPSM</sequence>
<feature type="transmembrane region" description="Helical" evidence="1">
    <location>
        <begin position="1292"/>
        <end position="1315"/>
    </location>
</feature>
<feature type="transmembrane region" description="Helical" evidence="1">
    <location>
        <begin position="1564"/>
        <end position="1597"/>
    </location>
</feature>
<evidence type="ECO:0000256" key="1">
    <source>
        <dbReference type="SAM" id="Phobius"/>
    </source>
</evidence>
<protein>
    <submittedName>
        <fullName evidence="2">Uncharacterized protein</fullName>
    </submittedName>
</protein>
<accession>A0A2B4RSY4</accession>
<dbReference type="Proteomes" id="UP000225706">
    <property type="component" value="Unassembled WGS sequence"/>
</dbReference>
<proteinExistence type="predicted"/>
<feature type="transmembrane region" description="Helical" evidence="1">
    <location>
        <begin position="1374"/>
        <end position="1398"/>
    </location>
</feature>
<dbReference type="PANTHER" id="PTHR11319">
    <property type="entry name" value="G PROTEIN-COUPLED RECEPTOR-RELATED"/>
    <property type="match status" value="1"/>
</dbReference>
<dbReference type="EMBL" id="LSMT01000338">
    <property type="protein sequence ID" value="PFX19913.1"/>
    <property type="molecule type" value="Genomic_DNA"/>
</dbReference>
<feature type="transmembrane region" description="Helical" evidence="1">
    <location>
        <begin position="1520"/>
        <end position="1544"/>
    </location>
</feature>
<comment type="caution">
    <text evidence="2">The sequence shown here is derived from an EMBL/GenBank/DDBJ whole genome shotgun (WGS) entry which is preliminary data.</text>
</comment>
<dbReference type="PANTHER" id="PTHR11319:SF35">
    <property type="entry name" value="OUTER MEMBRANE PROTEIN PMPC-RELATED"/>
    <property type="match status" value="1"/>
</dbReference>
<reference evidence="3" key="1">
    <citation type="journal article" date="2017" name="bioRxiv">
        <title>Comparative analysis of the genomes of Stylophora pistillata and Acropora digitifera provides evidence for extensive differences between species of corals.</title>
        <authorList>
            <person name="Voolstra C.R."/>
            <person name="Li Y."/>
            <person name="Liew Y.J."/>
            <person name="Baumgarten S."/>
            <person name="Zoccola D."/>
            <person name="Flot J.-F."/>
            <person name="Tambutte S."/>
            <person name="Allemand D."/>
            <person name="Aranda M."/>
        </authorList>
    </citation>
    <scope>NUCLEOTIDE SEQUENCE [LARGE SCALE GENOMIC DNA]</scope>
</reference>
<feature type="transmembrane region" description="Helical" evidence="1">
    <location>
        <begin position="731"/>
        <end position="749"/>
    </location>
</feature>
<feature type="transmembrane region" description="Helical" evidence="1">
    <location>
        <begin position="1169"/>
        <end position="1187"/>
    </location>
</feature>
<keyword evidence="1" id="KW-1133">Transmembrane helix</keyword>
<feature type="transmembrane region" description="Helical" evidence="1">
    <location>
        <begin position="824"/>
        <end position="842"/>
    </location>
</feature>
<feature type="transmembrane region" description="Helical" evidence="1">
    <location>
        <begin position="1489"/>
        <end position="1508"/>
    </location>
</feature>